<dbReference type="RefSeq" id="WP_189488823.1">
    <property type="nucleotide sequence ID" value="NZ_BMZO01000003.1"/>
</dbReference>
<keyword evidence="2" id="KW-0560">Oxidoreductase</keyword>
<dbReference type="PRINTS" id="PR00081">
    <property type="entry name" value="GDHRDH"/>
</dbReference>
<comment type="similarity">
    <text evidence="1">Belongs to the short-chain dehydrogenases/reductases (SDR) family.</text>
</comment>
<dbReference type="FunFam" id="3.40.50.720:FF:000084">
    <property type="entry name" value="Short-chain dehydrogenase reductase"/>
    <property type="match status" value="1"/>
</dbReference>
<sequence>MSKCSVPSYLDGQVALVTGAARGIGAATARALAEVGATVVIADVLDCRPVVDALEADGLKAFALKLDVTDREGCAEAVNDIVASHGSIDILIANAGICPPGKVTGNWEQWDHVIDVNINGTQNCVAAAWEHMVANGYGRIVLVSSMAFYQGGVIVGTEYSASKGAVAAMTRHLARNGGQHGILCNAVAPGVIATEMTSSFSKPDASAIPVRRVGTAEEVAGPIRFLCSPDAAYMTGTILNVTGGIVLAA</sequence>
<evidence type="ECO:0000256" key="2">
    <source>
        <dbReference type="ARBA" id="ARBA00023002"/>
    </source>
</evidence>
<dbReference type="GO" id="GO:0048038">
    <property type="term" value="F:quinone binding"/>
    <property type="evidence" value="ECO:0007669"/>
    <property type="project" value="TreeGrafter"/>
</dbReference>
<dbReference type="InterPro" id="IPR002347">
    <property type="entry name" value="SDR_fam"/>
</dbReference>
<dbReference type="GO" id="GO:0006633">
    <property type="term" value="P:fatty acid biosynthetic process"/>
    <property type="evidence" value="ECO:0007669"/>
    <property type="project" value="TreeGrafter"/>
</dbReference>
<reference evidence="3" key="2">
    <citation type="submission" date="2020-09" db="EMBL/GenBank/DDBJ databases">
        <authorList>
            <person name="Sun Q."/>
            <person name="Kim S."/>
        </authorList>
    </citation>
    <scope>NUCLEOTIDE SEQUENCE</scope>
    <source>
        <strain evidence="3">KCTC 42097</strain>
    </source>
</reference>
<dbReference type="Proteomes" id="UP000641137">
    <property type="component" value="Unassembled WGS sequence"/>
</dbReference>
<evidence type="ECO:0000256" key="1">
    <source>
        <dbReference type="ARBA" id="ARBA00006484"/>
    </source>
</evidence>
<accession>A0A8J3DMG1</accession>
<dbReference type="Gene3D" id="3.40.50.720">
    <property type="entry name" value="NAD(P)-binding Rossmann-like Domain"/>
    <property type="match status" value="1"/>
</dbReference>
<dbReference type="PRINTS" id="PR00080">
    <property type="entry name" value="SDRFAMILY"/>
</dbReference>
<comment type="caution">
    <text evidence="3">The sequence shown here is derived from an EMBL/GenBank/DDBJ whole genome shotgun (WGS) entry which is preliminary data.</text>
</comment>
<evidence type="ECO:0000313" key="3">
    <source>
        <dbReference type="EMBL" id="GHC67442.1"/>
    </source>
</evidence>
<dbReference type="PANTHER" id="PTHR42760:SF133">
    <property type="entry name" value="3-OXOACYL-[ACYL-CARRIER-PROTEIN] REDUCTASE"/>
    <property type="match status" value="1"/>
</dbReference>
<dbReference type="SUPFAM" id="SSF51735">
    <property type="entry name" value="NAD(P)-binding Rossmann-fold domains"/>
    <property type="match status" value="1"/>
</dbReference>
<dbReference type="Pfam" id="PF13561">
    <property type="entry name" value="adh_short_C2"/>
    <property type="match status" value="1"/>
</dbReference>
<dbReference type="EMBL" id="BMZO01000003">
    <property type="protein sequence ID" value="GHC67442.1"/>
    <property type="molecule type" value="Genomic_DNA"/>
</dbReference>
<dbReference type="PANTHER" id="PTHR42760">
    <property type="entry name" value="SHORT-CHAIN DEHYDROGENASES/REDUCTASES FAMILY MEMBER"/>
    <property type="match status" value="1"/>
</dbReference>
<dbReference type="AlphaFoldDB" id="A0A8J3DMG1"/>
<proteinExistence type="inferred from homology"/>
<reference evidence="3" key="1">
    <citation type="journal article" date="2014" name="Int. J. Syst. Evol. Microbiol.">
        <title>Complete genome sequence of Corynebacterium casei LMG S-19264T (=DSM 44701T), isolated from a smear-ripened cheese.</title>
        <authorList>
            <consortium name="US DOE Joint Genome Institute (JGI-PGF)"/>
            <person name="Walter F."/>
            <person name="Albersmeier A."/>
            <person name="Kalinowski J."/>
            <person name="Ruckert C."/>
        </authorList>
    </citation>
    <scope>NUCLEOTIDE SEQUENCE</scope>
    <source>
        <strain evidence="3">KCTC 42097</strain>
    </source>
</reference>
<evidence type="ECO:0000313" key="4">
    <source>
        <dbReference type="Proteomes" id="UP000641137"/>
    </source>
</evidence>
<keyword evidence="4" id="KW-1185">Reference proteome</keyword>
<organism evidence="3 4">
    <name type="scientific">Limoniibacter endophyticus</name>
    <dbReference type="NCBI Taxonomy" id="1565040"/>
    <lineage>
        <taxon>Bacteria</taxon>
        <taxon>Pseudomonadati</taxon>
        <taxon>Pseudomonadota</taxon>
        <taxon>Alphaproteobacteria</taxon>
        <taxon>Hyphomicrobiales</taxon>
        <taxon>Bartonellaceae</taxon>
        <taxon>Limoniibacter</taxon>
    </lineage>
</organism>
<dbReference type="InterPro" id="IPR036291">
    <property type="entry name" value="NAD(P)-bd_dom_sf"/>
</dbReference>
<gene>
    <name evidence="3" type="ORF">GCM10010136_11500</name>
</gene>
<name>A0A8J3DMG1_9HYPH</name>
<dbReference type="GO" id="GO:0016616">
    <property type="term" value="F:oxidoreductase activity, acting on the CH-OH group of donors, NAD or NADP as acceptor"/>
    <property type="evidence" value="ECO:0007669"/>
    <property type="project" value="TreeGrafter"/>
</dbReference>
<protein>
    <submittedName>
        <fullName evidence="3">Beta-ketoacyl-ACP reductase</fullName>
    </submittedName>
</protein>